<feature type="compositionally biased region" description="Basic and acidic residues" evidence="4">
    <location>
        <begin position="886"/>
        <end position="900"/>
    </location>
</feature>
<feature type="region of interest" description="Disordered" evidence="4">
    <location>
        <begin position="886"/>
        <end position="940"/>
    </location>
</feature>
<evidence type="ECO:0000256" key="3">
    <source>
        <dbReference type="ARBA" id="ARBA00023242"/>
    </source>
</evidence>
<dbReference type="InterPro" id="IPR016024">
    <property type="entry name" value="ARM-type_fold"/>
</dbReference>
<feature type="region of interest" description="Disordered" evidence="4">
    <location>
        <begin position="86"/>
        <end position="141"/>
    </location>
</feature>
<dbReference type="EMBL" id="JARBDR010000657">
    <property type="protein sequence ID" value="KAJ8308619.1"/>
    <property type="molecule type" value="Genomic_DNA"/>
</dbReference>
<feature type="domain" description="Symplekin C-terminal" evidence="6">
    <location>
        <begin position="631"/>
        <end position="811"/>
    </location>
</feature>
<protein>
    <recommendedName>
        <fullName evidence="9">Symplekin</fullName>
    </recommendedName>
</protein>
<evidence type="ECO:0000259" key="6">
    <source>
        <dbReference type="Pfam" id="PF12295"/>
    </source>
</evidence>
<evidence type="ECO:0000256" key="1">
    <source>
        <dbReference type="ARBA" id="ARBA00004123"/>
    </source>
</evidence>
<dbReference type="Proteomes" id="UP001217089">
    <property type="component" value="Unassembled WGS sequence"/>
</dbReference>
<keyword evidence="2" id="KW-0507">mRNA processing</keyword>
<feature type="domain" description="Symplekin/Pta1 N-terminal" evidence="5">
    <location>
        <begin position="2"/>
        <end position="95"/>
    </location>
</feature>
<gene>
    <name evidence="7" type="ORF">KUTeg_013493</name>
</gene>
<dbReference type="PANTHER" id="PTHR15245">
    <property type="entry name" value="SYMPLEKIN-RELATED"/>
    <property type="match status" value="1"/>
</dbReference>
<dbReference type="Gene3D" id="1.25.10.10">
    <property type="entry name" value="Leucine-rich Repeat Variant"/>
    <property type="match status" value="1"/>
</dbReference>
<dbReference type="InterPro" id="IPR022075">
    <property type="entry name" value="Symplekin_C"/>
</dbReference>
<organism evidence="7 8">
    <name type="scientific">Tegillarca granosa</name>
    <name type="common">Malaysian cockle</name>
    <name type="synonym">Anadara granosa</name>
    <dbReference type="NCBI Taxonomy" id="220873"/>
    <lineage>
        <taxon>Eukaryota</taxon>
        <taxon>Metazoa</taxon>
        <taxon>Spiralia</taxon>
        <taxon>Lophotrochozoa</taxon>
        <taxon>Mollusca</taxon>
        <taxon>Bivalvia</taxon>
        <taxon>Autobranchia</taxon>
        <taxon>Pteriomorphia</taxon>
        <taxon>Arcoida</taxon>
        <taxon>Arcoidea</taxon>
        <taxon>Arcidae</taxon>
        <taxon>Tegillarca</taxon>
    </lineage>
</organism>
<evidence type="ECO:0000259" key="5">
    <source>
        <dbReference type="Pfam" id="PF11935"/>
    </source>
</evidence>
<feature type="region of interest" description="Disordered" evidence="4">
    <location>
        <begin position="214"/>
        <end position="246"/>
    </location>
</feature>
<evidence type="ECO:0000256" key="2">
    <source>
        <dbReference type="ARBA" id="ARBA00022664"/>
    </source>
</evidence>
<dbReference type="InterPro" id="IPR021850">
    <property type="entry name" value="Symplekin/Pta1"/>
</dbReference>
<dbReference type="Pfam" id="PF12295">
    <property type="entry name" value="Symplekin_C"/>
    <property type="match status" value="1"/>
</dbReference>
<feature type="region of interest" description="Disordered" evidence="4">
    <location>
        <begin position="852"/>
        <end position="874"/>
    </location>
</feature>
<evidence type="ECO:0008006" key="9">
    <source>
        <dbReference type="Google" id="ProtNLM"/>
    </source>
</evidence>
<dbReference type="SUPFAM" id="SSF48371">
    <property type="entry name" value="ARM repeat"/>
    <property type="match status" value="1"/>
</dbReference>
<accession>A0ABQ9ETV0</accession>
<sequence>MITVMGAVTNIAKQRPTFFGKVVQSFEILQVNLPPTLAKSQVSSVRKNLKMHMLSLLKHSASVDYITQITTLLTDLGATQSEVMKNMPKIDESRKRKAEDTGQSSKKAKVETSIELDDDDGGLTPFVDRSKPPPAPPAPVTQTTAIDITSEDLIPRLTPQNVADLVLLSMVMLPDTMPAQFQSTYTPIAAAGTEGQIKHIARLLATQLTQAGMGKGIAETQRQSADENDDGGSSPAYVPPTPKQSIQTVVGGQTGVYEQPTAAKTMPPPTLPVRRGIKHFKLSHVTQDLDRDTLDNMTISAVQRILNAEKSATFGNALQARTKLLVGLVSQFGGELKDVLQEFIFDDLRSRSDLAFAWLYQEYANCQGFCATTLTKDKANLASYDECLTRLLTALLERAEHKEGLFHRLLLEAPAVTDNAIQILKKYCLDENRVVTGMNTIKELIMTRPVHRLRFLDVILDLCSHEKVEVRSTAIRTVKKLYEKPQITVAIENFASKMLKNLLQEKPPPELFPNLKSRPAEIPQNWTEDSMKMCLYLYLGLLPSNQKLIHELAVVYTSASADIKRTILRALETPVKGMGMHSPELLTLVENCPKGAETLVTRVIHILTDKVAPSPDLVERVRDLYHKRVPDVRFLIPVLTGLTKKEVIAALPKLIKLNPIVVKEVFNRLLGGHGDATSYTSPLTPSELLIALHNIDPEQCDMKTIIKATNLCFGEKKIYTQEVLAVVMQTLMEQSPLPTLFMRTVLQSLAMYPRLIGFILNILQRLITKQVWKQKRVWEGFIRCCQKTKPQSFAVLLQLPAPQLKSVFDSCAELREPLYTHVQAFTPEQRAHIPRTIMTVLETDPVEAQKEAELKAQKEKEEKLKREAEAKAKEEQEAIAMIEAQEKARLEEEQKQRQPDIEMMDEDPDSPENKLAIAEEPMDVSMVSADGEAEEQTSPQ</sequence>
<proteinExistence type="predicted"/>
<keyword evidence="3" id="KW-0539">Nucleus</keyword>
<comment type="subcellular location">
    <subcellularLocation>
        <location evidence="1">Nucleus</location>
    </subcellularLocation>
</comment>
<reference evidence="7 8" key="1">
    <citation type="submission" date="2022-12" db="EMBL/GenBank/DDBJ databases">
        <title>Chromosome-level genome of Tegillarca granosa.</title>
        <authorList>
            <person name="Kim J."/>
        </authorList>
    </citation>
    <scope>NUCLEOTIDE SEQUENCE [LARGE SCALE GENOMIC DNA]</scope>
    <source>
        <strain evidence="7">Teg-2019</strain>
        <tissue evidence="7">Adductor muscle</tissue>
    </source>
</reference>
<evidence type="ECO:0000313" key="8">
    <source>
        <dbReference type="Proteomes" id="UP001217089"/>
    </source>
</evidence>
<name>A0ABQ9ETV0_TEGGR</name>
<dbReference type="InterPro" id="IPR011989">
    <property type="entry name" value="ARM-like"/>
</dbReference>
<feature type="compositionally biased region" description="Acidic residues" evidence="4">
    <location>
        <begin position="931"/>
        <end position="940"/>
    </location>
</feature>
<feature type="non-terminal residue" evidence="7">
    <location>
        <position position="940"/>
    </location>
</feature>
<dbReference type="PANTHER" id="PTHR15245:SF20">
    <property type="entry name" value="SYMPLEKIN"/>
    <property type="match status" value="1"/>
</dbReference>
<dbReference type="InterPro" id="IPR032460">
    <property type="entry name" value="Symplekin/Pta1_N"/>
</dbReference>
<evidence type="ECO:0000313" key="7">
    <source>
        <dbReference type="EMBL" id="KAJ8308619.1"/>
    </source>
</evidence>
<comment type="caution">
    <text evidence="7">The sequence shown here is derived from an EMBL/GenBank/DDBJ whole genome shotgun (WGS) entry which is preliminary data.</text>
</comment>
<feature type="compositionally biased region" description="Basic and acidic residues" evidence="4">
    <location>
        <begin position="88"/>
        <end position="100"/>
    </location>
</feature>
<keyword evidence="8" id="KW-1185">Reference proteome</keyword>
<dbReference type="Pfam" id="PF11935">
    <property type="entry name" value="SYMPK_PTA1_N"/>
    <property type="match status" value="1"/>
</dbReference>
<evidence type="ECO:0000256" key="4">
    <source>
        <dbReference type="SAM" id="MobiDB-lite"/>
    </source>
</evidence>